<protein>
    <submittedName>
        <fullName evidence="4">Peroxin</fullName>
    </submittedName>
</protein>
<keyword evidence="3" id="KW-0812">Transmembrane</keyword>
<dbReference type="GO" id="GO:0005778">
    <property type="term" value="C:peroxisomal membrane"/>
    <property type="evidence" value="ECO:0007669"/>
    <property type="project" value="InterPro"/>
</dbReference>
<dbReference type="InterPro" id="IPR006966">
    <property type="entry name" value="Peroxin-3"/>
</dbReference>
<evidence type="ECO:0000256" key="1">
    <source>
        <dbReference type="SAM" id="Coils"/>
    </source>
</evidence>
<feature type="transmembrane region" description="Helical" evidence="3">
    <location>
        <begin position="16"/>
        <end position="34"/>
    </location>
</feature>
<dbReference type="PANTHER" id="PTHR28080:SF1">
    <property type="entry name" value="PEROXISOMAL BIOGENESIS FACTOR 3"/>
    <property type="match status" value="1"/>
</dbReference>
<gene>
    <name evidence="4" type="primary">PEX3</name>
    <name evidence="4" type="ORF">EHS25_008102</name>
</gene>
<evidence type="ECO:0000313" key="4">
    <source>
        <dbReference type="EMBL" id="RSH92657.1"/>
    </source>
</evidence>
<feature type="compositionally biased region" description="Polar residues" evidence="2">
    <location>
        <begin position="163"/>
        <end position="180"/>
    </location>
</feature>
<feature type="compositionally biased region" description="Polar residues" evidence="2">
    <location>
        <begin position="207"/>
        <end position="238"/>
    </location>
</feature>
<evidence type="ECO:0000256" key="2">
    <source>
        <dbReference type="SAM" id="MobiDB-lite"/>
    </source>
</evidence>
<name>A0A427YNM1_9TREE</name>
<keyword evidence="5" id="KW-1185">Reference proteome</keyword>
<dbReference type="AlphaFoldDB" id="A0A427YNM1"/>
<organism evidence="4 5">
    <name type="scientific">Saitozyma podzolica</name>
    <dbReference type="NCBI Taxonomy" id="1890683"/>
    <lineage>
        <taxon>Eukaryota</taxon>
        <taxon>Fungi</taxon>
        <taxon>Dikarya</taxon>
        <taxon>Basidiomycota</taxon>
        <taxon>Agaricomycotina</taxon>
        <taxon>Tremellomycetes</taxon>
        <taxon>Tremellales</taxon>
        <taxon>Trimorphomycetaceae</taxon>
        <taxon>Saitozyma</taxon>
    </lineage>
</organism>
<dbReference type="GO" id="GO:0045046">
    <property type="term" value="P:protein import into peroxisome membrane"/>
    <property type="evidence" value="ECO:0007669"/>
    <property type="project" value="TreeGrafter"/>
</dbReference>
<evidence type="ECO:0000313" key="5">
    <source>
        <dbReference type="Proteomes" id="UP000279259"/>
    </source>
</evidence>
<sequence length="618" mass="67762">MPQQQVNPWSRRLRRLFFFAGTVSTIYLLSSFALERMREARVRALKERKERDLLKSHFSSLLDTISFTLYALLPTLSPQLTSAYPVEETSGLLQGISNPTSSVASIGATPDTTPANSLLLQGEQEVSVREEPPSSASPPGSGTSGISTSVSGPTSAVGESWASEFQNQSHEQSPDQNRNQDLPARESMEGSEAFSLAPAEGDDGVSSVASQPISLPPTDLSSFSGSPTSDLSQSAQLQPSPPRVPPPSTSASLQVPLVRLDTRSKKELWRDLKLQSLTRSLTTAYLLPLLYLLTASQLATLARLRYLHDVKAALPPPPESEPLHRAPSTSTPVLSGRWRTGWLSSFSIDAMGLTEFVDESTTLLPNPVSLLPIMVTRRLPVWLAPRPTDQGRNDEQERLAEAEAKQAAEEEQEAEAERTYLTYSWWLLHEGWKGVGQRVQHNVERVFGGMPLKRELSIEEWEGLVREVRAGVETSDDGETLFDFAPLIIPPTPLPPCSDPSCPLPAAPTSSHLEDLLAQTRSHLTSPDGRYLINKGVDTLVRRLLETLRDELYFTDTELSGSSRGGAQSRRLVDCLPVTNRWGKGIWEGIPDGGVEALLALPEYQSFSALVFGDWAPR</sequence>
<feature type="region of interest" description="Disordered" evidence="2">
    <location>
        <begin position="122"/>
        <end position="255"/>
    </location>
</feature>
<dbReference type="EMBL" id="RSCD01000005">
    <property type="protein sequence ID" value="RSH92657.1"/>
    <property type="molecule type" value="Genomic_DNA"/>
</dbReference>
<feature type="compositionally biased region" description="Pro residues" evidence="2">
    <location>
        <begin position="239"/>
        <end position="248"/>
    </location>
</feature>
<feature type="compositionally biased region" description="Low complexity" evidence="2">
    <location>
        <begin position="133"/>
        <end position="155"/>
    </location>
</feature>
<accession>A0A427YNM1</accession>
<dbReference type="GO" id="GO:0030674">
    <property type="term" value="F:protein-macromolecule adaptor activity"/>
    <property type="evidence" value="ECO:0007669"/>
    <property type="project" value="TreeGrafter"/>
</dbReference>
<proteinExistence type="predicted"/>
<evidence type="ECO:0000256" key="3">
    <source>
        <dbReference type="SAM" id="Phobius"/>
    </source>
</evidence>
<keyword evidence="3" id="KW-0472">Membrane</keyword>
<reference evidence="4 5" key="1">
    <citation type="submission" date="2018-11" db="EMBL/GenBank/DDBJ databases">
        <title>Genome sequence of Saitozyma podzolica DSM 27192.</title>
        <authorList>
            <person name="Aliyu H."/>
            <person name="Gorte O."/>
            <person name="Ochsenreither K."/>
        </authorList>
    </citation>
    <scope>NUCLEOTIDE SEQUENCE [LARGE SCALE GENOMIC DNA]</scope>
    <source>
        <strain evidence="4 5">DSM 27192</strain>
    </source>
</reference>
<keyword evidence="3" id="KW-1133">Transmembrane helix</keyword>
<dbReference type="PANTHER" id="PTHR28080">
    <property type="entry name" value="PEROXISOMAL BIOGENESIS FACTOR 3"/>
    <property type="match status" value="1"/>
</dbReference>
<keyword evidence="1" id="KW-0175">Coiled coil</keyword>
<comment type="caution">
    <text evidence="4">The sequence shown here is derived from an EMBL/GenBank/DDBJ whole genome shotgun (WGS) entry which is preliminary data.</text>
</comment>
<feature type="coiled-coil region" evidence="1">
    <location>
        <begin position="392"/>
        <end position="419"/>
    </location>
</feature>
<dbReference type="Proteomes" id="UP000279259">
    <property type="component" value="Unassembled WGS sequence"/>
</dbReference>
<dbReference type="OrthoDB" id="45930at2759"/>
<dbReference type="Pfam" id="PF04882">
    <property type="entry name" value="Peroxin-3"/>
    <property type="match status" value="1"/>
</dbReference>
<dbReference type="STRING" id="1890683.A0A427YNM1"/>